<dbReference type="InterPro" id="IPR006143">
    <property type="entry name" value="RND_pump_MFP"/>
</dbReference>
<proteinExistence type="inferred from homology"/>
<dbReference type="STRING" id="56780.SYN_01993"/>
<evidence type="ECO:0000259" key="7">
    <source>
        <dbReference type="Pfam" id="PF25954"/>
    </source>
</evidence>
<dbReference type="PANTHER" id="PTHR32347:SF14">
    <property type="entry name" value="EFFLUX SYSTEM COMPONENT YKNX-RELATED"/>
    <property type="match status" value="1"/>
</dbReference>
<dbReference type="RefSeq" id="WP_011417680.1">
    <property type="nucleotide sequence ID" value="NC_007759.1"/>
</dbReference>
<dbReference type="Pfam" id="PF25954">
    <property type="entry name" value="Beta-barrel_RND_2"/>
    <property type="match status" value="1"/>
</dbReference>
<dbReference type="Pfam" id="PF25917">
    <property type="entry name" value="BSH_RND"/>
    <property type="match status" value="1"/>
</dbReference>
<dbReference type="Gene3D" id="2.40.30.170">
    <property type="match status" value="1"/>
</dbReference>
<reference evidence="8 9" key="1">
    <citation type="journal article" date="2007" name="Proc. Natl. Acad. Sci. U.S.A.">
        <title>The genome of Syntrophus aciditrophicus: life at the thermodynamic limit of microbial growth.</title>
        <authorList>
            <person name="McInerney M.J."/>
            <person name="Rohlin L."/>
            <person name="Mouttaki H."/>
            <person name="Kim U."/>
            <person name="Krupp R.S."/>
            <person name="Rios-Hernandez L."/>
            <person name="Sieber J."/>
            <person name="Struchtemeyer C.G."/>
            <person name="Bhattacharyya A."/>
            <person name="Campbell J.W."/>
            <person name="Gunsalus R.P."/>
        </authorList>
    </citation>
    <scope>NUCLEOTIDE SEQUENCE [LARGE SCALE GENOMIC DNA]</scope>
    <source>
        <strain evidence="8 9">SB</strain>
    </source>
</reference>
<dbReference type="FunCoup" id="Q2LU94">
    <property type="interactions" value="239"/>
</dbReference>
<feature type="transmembrane region" description="Helical" evidence="4">
    <location>
        <begin position="6"/>
        <end position="23"/>
    </location>
</feature>
<evidence type="ECO:0000256" key="4">
    <source>
        <dbReference type="SAM" id="Phobius"/>
    </source>
</evidence>
<dbReference type="Pfam" id="PF25876">
    <property type="entry name" value="HH_MFP_RND"/>
    <property type="match status" value="1"/>
</dbReference>
<dbReference type="InParanoid" id="Q2LU94"/>
<evidence type="ECO:0000313" key="9">
    <source>
        <dbReference type="Proteomes" id="UP000001933"/>
    </source>
</evidence>
<dbReference type="InterPro" id="IPR058624">
    <property type="entry name" value="MdtA-like_HH"/>
</dbReference>
<organism evidence="8 9">
    <name type="scientific">Syntrophus aciditrophicus (strain SB)</name>
    <dbReference type="NCBI Taxonomy" id="56780"/>
    <lineage>
        <taxon>Bacteria</taxon>
        <taxon>Pseudomonadati</taxon>
        <taxon>Thermodesulfobacteriota</taxon>
        <taxon>Syntrophia</taxon>
        <taxon>Syntrophales</taxon>
        <taxon>Syntrophaceae</taxon>
        <taxon>Syntrophus</taxon>
    </lineage>
</organism>
<evidence type="ECO:0000256" key="3">
    <source>
        <dbReference type="ARBA" id="ARBA00023054"/>
    </source>
</evidence>
<evidence type="ECO:0000313" key="8">
    <source>
        <dbReference type="EMBL" id="ABC77658.1"/>
    </source>
</evidence>
<protein>
    <submittedName>
        <fullName evidence="8">Periplasmic component of efflux system</fullName>
    </submittedName>
</protein>
<feature type="domain" description="Multidrug resistance protein MdtA-like alpha-helical hairpin" evidence="5">
    <location>
        <begin position="106"/>
        <end position="180"/>
    </location>
</feature>
<keyword evidence="4" id="KW-0472">Membrane</keyword>
<comment type="subcellular location">
    <subcellularLocation>
        <location evidence="1">Cell envelope</location>
    </subcellularLocation>
</comment>
<dbReference type="GO" id="GO:1990961">
    <property type="term" value="P:xenobiotic detoxification by transmembrane export across the plasma membrane"/>
    <property type="evidence" value="ECO:0007669"/>
    <property type="project" value="InterPro"/>
</dbReference>
<dbReference type="eggNOG" id="COG0845">
    <property type="taxonomic scope" value="Bacteria"/>
</dbReference>
<evidence type="ECO:0000256" key="2">
    <source>
        <dbReference type="ARBA" id="ARBA00009477"/>
    </source>
</evidence>
<accession>Q2LU94</accession>
<dbReference type="GO" id="GO:0019898">
    <property type="term" value="C:extrinsic component of membrane"/>
    <property type="evidence" value="ECO:0007669"/>
    <property type="project" value="InterPro"/>
</dbReference>
<dbReference type="InterPro" id="IPR050465">
    <property type="entry name" value="UPF0194_transport"/>
</dbReference>
<dbReference type="Proteomes" id="UP000001933">
    <property type="component" value="Chromosome"/>
</dbReference>
<evidence type="ECO:0000259" key="6">
    <source>
        <dbReference type="Pfam" id="PF25917"/>
    </source>
</evidence>
<dbReference type="PANTHER" id="PTHR32347">
    <property type="entry name" value="EFFLUX SYSTEM COMPONENT YKNX-RELATED"/>
    <property type="match status" value="1"/>
</dbReference>
<dbReference type="Gene3D" id="6.10.140.1990">
    <property type="match status" value="1"/>
</dbReference>
<feature type="domain" description="CusB-like beta-barrel" evidence="7">
    <location>
        <begin position="222"/>
        <end position="295"/>
    </location>
</feature>
<keyword evidence="4" id="KW-1133">Transmembrane helix</keyword>
<dbReference type="GO" id="GO:0022857">
    <property type="term" value="F:transmembrane transporter activity"/>
    <property type="evidence" value="ECO:0007669"/>
    <property type="project" value="InterPro"/>
</dbReference>
<keyword evidence="4" id="KW-0812">Transmembrane</keyword>
<dbReference type="KEGG" id="sat:SYN_01993"/>
<dbReference type="NCBIfam" id="TIGR01730">
    <property type="entry name" value="RND_mfp"/>
    <property type="match status" value="1"/>
</dbReference>
<dbReference type="OrthoDB" id="9784484at2"/>
<sequence length="394" mass="42718">MKRKIIAVIILMILIGTGTYFLLKGGEKGPKYRMVEIDRGDVRATVTATGTVNAVTTVLVGTQVSGTIRDLYVDYNSPVKKGQLLAQIDPATFEARVQEAKANLLLAKANEEKAGASLVDAKRTLARNGMLFTRNLIARSELDTAETSVSVATAQLSAARAQVEQTRASLNYAETNLRYTKILSPVDGTVISRNVDVGQTVAASFQTPTLFNIAQDLTRMQINTSVDEADIGKIQVDQPVEFSVDAYPDMIFEGKIAEVRSAPITVQNVVTYDVVARVDNPDLRLKPGMTANVSIVVAEKKNVLRVSNAALRFRPPDAEIGGKSAPVRGKGQGVWVPTEKNPKRVAVTTGISDGTFTEILSGDLRESQSVIVEVMRDKKKNNAAAQPQTPRMFR</sequence>
<dbReference type="FunFam" id="2.40.30.170:FF:000010">
    <property type="entry name" value="Efflux RND transporter periplasmic adaptor subunit"/>
    <property type="match status" value="1"/>
</dbReference>
<comment type="similarity">
    <text evidence="2">Belongs to the membrane fusion protein (MFP) (TC 8.A.1) family.</text>
</comment>
<dbReference type="AlphaFoldDB" id="Q2LU94"/>
<evidence type="ECO:0000259" key="5">
    <source>
        <dbReference type="Pfam" id="PF25876"/>
    </source>
</evidence>
<dbReference type="GO" id="GO:0030313">
    <property type="term" value="C:cell envelope"/>
    <property type="evidence" value="ECO:0007669"/>
    <property type="project" value="UniProtKB-SubCell"/>
</dbReference>
<dbReference type="SUPFAM" id="SSF111369">
    <property type="entry name" value="HlyD-like secretion proteins"/>
    <property type="match status" value="1"/>
</dbReference>
<dbReference type="Gene3D" id="2.40.50.100">
    <property type="match status" value="1"/>
</dbReference>
<dbReference type="EMBL" id="CP000252">
    <property type="protein sequence ID" value="ABC77658.1"/>
    <property type="molecule type" value="Genomic_DNA"/>
</dbReference>
<dbReference type="InterPro" id="IPR058792">
    <property type="entry name" value="Beta-barrel_RND_2"/>
</dbReference>
<keyword evidence="3" id="KW-0175">Coiled coil</keyword>
<gene>
    <name evidence="8" type="ORF">SYN_01993</name>
</gene>
<feature type="domain" description="Multidrug resistance protein MdtA-like barrel-sandwich hybrid" evidence="6">
    <location>
        <begin position="57"/>
        <end position="209"/>
    </location>
</feature>
<name>Q2LU94_SYNAS</name>
<dbReference type="InterPro" id="IPR058625">
    <property type="entry name" value="MdtA-like_BSH"/>
</dbReference>
<dbReference type="GO" id="GO:1990195">
    <property type="term" value="C:macrolide transmembrane transporter complex"/>
    <property type="evidence" value="ECO:0007669"/>
    <property type="project" value="InterPro"/>
</dbReference>
<evidence type="ECO:0000256" key="1">
    <source>
        <dbReference type="ARBA" id="ARBA00004196"/>
    </source>
</evidence>
<dbReference type="HOGENOM" id="CLU_018816_14_1_7"/>
<keyword evidence="9" id="KW-1185">Reference proteome</keyword>
<dbReference type="InterPro" id="IPR030190">
    <property type="entry name" value="MacA_alpha-hairpin_sf"/>
</dbReference>